<feature type="transmembrane region" description="Helical" evidence="7">
    <location>
        <begin position="20"/>
        <end position="42"/>
    </location>
</feature>
<feature type="transmembrane region" description="Helical" evidence="7">
    <location>
        <begin position="364"/>
        <end position="391"/>
    </location>
</feature>
<accession>A0A563DVY5</accession>
<dbReference type="RefSeq" id="WP_146319568.1">
    <property type="nucleotide sequence ID" value="NZ_VCQV01000034.1"/>
</dbReference>
<protein>
    <submittedName>
        <fullName evidence="9">MFS transporter</fullName>
    </submittedName>
</protein>
<dbReference type="Gene3D" id="1.20.1250.20">
    <property type="entry name" value="MFS general substrate transporter like domains"/>
    <property type="match status" value="1"/>
</dbReference>
<feature type="transmembrane region" description="Helical" evidence="7">
    <location>
        <begin position="93"/>
        <end position="121"/>
    </location>
</feature>
<gene>
    <name evidence="9" type="ORF">FGL98_19420</name>
</gene>
<evidence type="ECO:0000256" key="7">
    <source>
        <dbReference type="SAM" id="Phobius"/>
    </source>
</evidence>
<dbReference type="EMBL" id="VCQV01000034">
    <property type="protein sequence ID" value="TWP33884.1"/>
    <property type="molecule type" value="Genomic_DNA"/>
</dbReference>
<dbReference type="SUPFAM" id="SSF103473">
    <property type="entry name" value="MFS general substrate transporter"/>
    <property type="match status" value="1"/>
</dbReference>
<dbReference type="AlphaFoldDB" id="A0A563DVY5"/>
<sequence>MKVLVDLGPVRRRPAFRRLWIGSTVSAVGGQFTVFAAMYAVWTLTHSTLAVGSLGIVTAIPLLVIALVGATFIDSVDRAALARWVNIGQIGTALGLAAAAAAGSVVSIMLLTAGGAGLGALGGPARRALIPSVVPRGELGAAYALNSLSFQVAMLVGPGLAGLLAGQVGVPTCFVVDAVSFGAGLLGLRGLRTAASTDTAARGYRAALDGLRFAAHTPVVRGALLCDLGATALAMPMALFPAINQARFGGDPETLGLFTTAVAVGGVLGSALSGTITRRSRPGLAMTACALTWGAALTVAGLATLLPVLLIALAVAGMADTWSVVSRGTVIQSGTPDHLRGRISALEQVIGAGGPDVGNFRAGVVAALAGAGPAMAIGGLSCVAAVAVVMARVPQLRAYRSELSRPVHAA</sequence>
<evidence type="ECO:0000256" key="4">
    <source>
        <dbReference type="ARBA" id="ARBA00022692"/>
    </source>
</evidence>
<evidence type="ECO:0000256" key="2">
    <source>
        <dbReference type="ARBA" id="ARBA00022448"/>
    </source>
</evidence>
<keyword evidence="5 7" id="KW-1133">Transmembrane helix</keyword>
<keyword evidence="10" id="KW-1185">Reference proteome</keyword>
<proteinExistence type="predicted"/>
<dbReference type="GO" id="GO:0005886">
    <property type="term" value="C:plasma membrane"/>
    <property type="evidence" value="ECO:0007669"/>
    <property type="project" value="UniProtKB-SubCell"/>
</dbReference>
<comment type="subcellular location">
    <subcellularLocation>
        <location evidence="1">Cell inner membrane</location>
        <topology evidence="1">Multi-pass membrane protein</topology>
    </subcellularLocation>
</comment>
<keyword evidence="6 7" id="KW-0472">Membrane</keyword>
<dbReference type="PROSITE" id="PS50850">
    <property type="entry name" value="MFS"/>
    <property type="match status" value="1"/>
</dbReference>
<dbReference type="Pfam" id="PF05977">
    <property type="entry name" value="MFS_3"/>
    <property type="match status" value="1"/>
</dbReference>
<dbReference type="GO" id="GO:0022857">
    <property type="term" value="F:transmembrane transporter activity"/>
    <property type="evidence" value="ECO:0007669"/>
    <property type="project" value="InterPro"/>
</dbReference>
<keyword evidence="4 7" id="KW-0812">Transmembrane</keyword>
<evidence type="ECO:0000313" key="10">
    <source>
        <dbReference type="Proteomes" id="UP000320244"/>
    </source>
</evidence>
<evidence type="ECO:0000256" key="6">
    <source>
        <dbReference type="ARBA" id="ARBA00023136"/>
    </source>
</evidence>
<dbReference type="OrthoDB" id="5494559at2"/>
<keyword evidence="3" id="KW-1003">Cell membrane</keyword>
<dbReference type="InterPro" id="IPR020846">
    <property type="entry name" value="MFS_dom"/>
</dbReference>
<name>A0A563DVY5_9MICO</name>
<feature type="transmembrane region" description="Helical" evidence="7">
    <location>
        <begin position="168"/>
        <end position="188"/>
    </location>
</feature>
<evidence type="ECO:0000256" key="5">
    <source>
        <dbReference type="ARBA" id="ARBA00022989"/>
    </source>
</evidence>
<feature type="transmembrane region" description="Helical" evidence="7">
    <location>
        <begin position="288"/>
        <end position="316"/>
    </location>
</feature>
<evidence type="ECO:0000256" key="1">
    <source>
        <dbReference type="ARBA" id="ARBA00004429"/>
    </source>
</evidence>
<dbReference type="InterPro" id="IPR036259">
    <property type="entry name" value="MFS_trans_sf"/>
</dbReference>
<dbReference type="CDD" id="cd06173">
    <property type="entry name" value="MFS_MefA_like"/>
    <property type="match status" value="1"/>
</dbReference>
<reference evidence="9 10" key="1">
    <citation type="submission" date="2019-05" db="EMBL/GenBank/DDBJ databases">
        <authorList>
            <person name="Lee S.D."/>
        </authorList>
    </citation>
    <scope>NUCLEOTIDE SEQUENCE [LARGE SCALE GENOMIC DNA]</scope>
    <source>
        <strain evidence="9 10">C5-26</strain>
    </source>
</reference>
<evidence type="ECO:0000313" key="9">
    <source>
        <dbReference type="EMBL" id="TWP33884.1"/>
    </source>
</evidence>
<feature type="transmembrane region" description="Helical" evidence="7">
    <location>
        <begin position="49"/>
        <end position="73"/>
    </location>
</feature>
<evidence type="ECO:0000259" key="8">
    <source>
        <dbReference type="PROSITE" id="PS50850"/>
    </source>
</evidence>
<dbReference type="Proteomes" id="UP000320244">
    <property type="component" value="Unassembled WGS sequence"/>
</dbReference>
<organism evidence="9 10">
    <name type="scientific">Leekyejoonella antrihumi</name>
    <dbReference type="NCBI Taxonomy" id="1660198"/>
    <lineage>
        <taxon>Bacteria</taxon>
        <taxon>Bacillati</taxon>
        <taxon>Actinomycetota</taxon>
        <taxon>Actinomycetes</taxon>
        <taxon>Micrococcales</taxon>
        <taxon>Dermacoccaceae</taxon>
        <taxon>Leekyejoonella</taxon>
    </lineage>
</organism>
<feature type="transmembrane region" description="Helical" evidence="7">
    <location>
        <begin position="222"/>
        <end position="243"/>
    </location>
</feature>
<dbReference type="InterPro" id="IPR010290">
    <property type="entry name" value="TM_effector"/>
</dbReference>
<reference evidence="9 10" key="2">
    <citation type="submission" date="2019-08" db="EMBL/GenBank/DDBJ databases">
        <title>Jejuicoccus antrihumi gen. nov., sp. nov., a new member of the family Dermacoccaceae isolated from a cave.</title>
        <authorList>
            <person name="Schumann P."/>
            <person name="Kim I.S."/>
        </authorList>
    </citation>
    <scope>NUCLEOTIDE SEQUENCE [LARGE SCALE GENOMIC DNA]</scope>
    <source>
        <strain evidence="9 10">C5-26</strain>
    </source>
</reference>
<feature type="transmembrane region" description="Helical" evidence="7">
    <location>
        <begin position="255"/>
        <end position="276"/>
    </location>
</feature>
<dbReference type="PANTHER" id="PTHR23513:SF9">
    <property type="entry name" value="ENTEROBACTIN EXPORTER ENTS"/>
    <property type="match status" value="1"/>
</dbReference>
<feature type="domain" description="Major facilitator superfamily (MFS) profile" evidence="8">
    <location>
        <begin position="215"/>
        <end position="410"/>
    </location>
</feature>
<dbReference type="PANTHER" id="PTHR23513">
    <property type="entry name" value="INTEGRAL MEMBRANE EFFLUX PROTEIN-RELATED"/>
    <property type="match status" value="1"/>
</dbReference>
<keyword evidence="2" id="KW-0813">Transport</keyword>
<evidence type="ECO:0000256" key="3">
    <source>
        <dbReference type="ARBA" id="ARBA00022475"/>
    </source>
</evidence>
<comment type="caution">
    <text evidence="9">The sequence shown here is derived from an EMBL/GenBank/DDBJ whole genome shotgun (WGS) entry which is preliminary data.</text>
</comment>